<evidence type="ECO:0000313" key="1">
    <source>
        <dbReference type="EMBL" id="PCG13270.1"/>
    </source>
</evidence>
<dbReference type="Gene3D" id="3.40.50.150">
    <property type="entry name" value="Vaccinia Virus protein VP39"/>
    <property type="match status" value="1"/>
</dbReference>
<reference evidence="1 2" key="1">
    <citation type="submission" date="2017-09" db="EMBL/GenBank/DDBJ databases">
        <title>Sphingomonas adhaesiva DSM 7418, whole genome shotgun sequence.</title>
        <authorList>
            <person name="Feng G."/>
            <person name="Zhu H."/>
        </authorList>
    </citation>
    <scope>NUCLEOTIDE SEQUENCE [LARGE SCALE GENOMIC DNA]</scope>
    <source>
        <strain evidence="1 2">DSM 7418</strain>
    </source>
</reference>
<dbReference type="PANTHER" id="PTHR43861:SF6">
    <property type="entry name" value="METHYLTRANSFERASE TYPE 11"/>
    <property type="match status" value="1"/>
</dbReference>
<proteinExistence type="predicted"/>
<gene>
    <name evidence="1" type="ORF">COA07_15735</name>
</gene>
<dbReference type="Pfam" id="PF13489">
    <property type="entry name" value="Methyltransf_23"/>
    <property type="match status" value="1"/>
</dbReference>
<keyword evidence="1" id="KW-0489">Methyltransferase</keyword>
<organism evidence="1 2">
    <name type="scientific">Sphingomonas adhaesiva</name>
    <dbReference type="NCBI Taxonomy" id="28212"/>
    <lineage>
        <taxon>Bacteria</taxon>
        <taxon>Pseudomonadati</taxon>
        <taxon>Pseudomonadota</taxon>
        <taxon>Alphaproteobacteria</taxon>
        <taxon>Sphingomonadales</taxon>
        <taxon>Sphingomonadaceae</taxon>
        <taxon>Sphingomonas</taxon>
    </lineage>
</organism>
<dbReference type="InterPro" id="IPR029063">
    <property type="entry name" value="SAM-dependent_MTases_sf"/>
</dbReference>
<comment type="caution">
    <text evidence="1">The sequence shown here is derived from an EMBL/GenBank/DDBJ whole genome shotgun (WGS) entry which is preliminary data.</text>
</comment>
<dbReference type="GO" id="GO:0008168">
    <property type="term" value="F:methyltransferase activity"/>
    <property type="evidence" value="ECO:0007669"/>
    <property type="project" value="UniProtKB-KW"/>
</dbReference>
<dbReference type="EMBL" id="NWVC01000010">
    <property type="protein sequence ID" value="PCG13270.1"/>
    <property type="molecule type" value="Genomic_DNA"/>
</dbReference>
<keyword evidence="1" id="KW-0808">Transferase</keyword>
<evidence type="ECO:0000313" key="2">
    <source>
        <dbReference type="Proteomes" id="UP000218323"/>
    </source>
</evidence>
<accession>A0A2A4I648</accession>
<dbReference type="GO" id="GO:0032259">
    <property type="term" value="P:methylation"/>
    <property type="evidence" value="ECO:0007669"/>
    <property type="project" value="UniProtKB-KW"/>
</dbReference>
<dbReference type="CDD" id="cd02440">
    <property type="entry name" value="AdoMet_MTases"/>
    <property type="match status" value="1"/>
</dbReference>
<dbReference type="SUPFAM" id="SSF53335">
    <property type="entry name" value="S-adenosyl-L-methionine-dependent methyltransferases"/>
    <property type="match status" value="1"/>
</dbReference>
<dbReference type="Proteomes" id="UP000218323">
    <property type="component" value="Unassembled WGS sequence"/>
</dbReference>
<keyword evidence="2" id="KW-1185">Reference proteome</keyword>
<sequence>MEREVFDRMADVDLRHWWFVARRRIIARFLEEHLPRGGEPLRILEIGCGTGSNLPMLQAFGTVEAIEPDGGARRIARDRFDVPVRDGMLPDGLDVPDGTYDLIVMLDVLEHVEDDAAALAAVKRKLKPGGRLLLTVPAMPWLWSSHDEAHHHFRRYTAGRLTGALSAARYTIRHHSHFNTLLFPLICAARLAGWITGRRGGDDAMPGALANRVLGAVFASERGWVARRSIGVGVSMLAFAEA</sequence>
<dbReference type="PANTHER" id="PTHR43861">
    <property type="entry name" value="TRANS-ACONITATE 2-METHYLTRANSFERASE-RELATED"/>
    <property type="match status" value="1"/>
</dbReference>
<protein>
    <submittedName>
        <fullName evidence="1">Class I SAM-dependent methyltransferase</fullName>
    </submittedName>
</protein>
<dbReference type="RefSeq" id="WP_066713462.1">
    <property type="nucleotide sequence ID" value="NZ_JBHIWA010000070.1"/>
</dbReference>
<name>A0A2A4I648_9SPHN</name>
<dbReference type="AlphaFoldDB" id="A0A2A4I648"/>